<gene>
    <name evidence="1" type="ORF">CEXT_673561</name>
</gene>
<name>A0AAV4XRW8_CAEEX</name>
<keyword evidence="2" id="KW-1185">Reference proteome</keyword>
<dbReference type="AlphaFoldDB" id="A0AAV4XRW8"/>
<reference evidence="1 2" key="1">
    <citation type="submission" date="2021-06" db="EMBL/GenBank/DDBJ databases">
        <title>Caerostris extrusa draft genome.</title>
        <authorList>
            <person name="Kono N."/>
            <person name="Arakawa K."/>
        </authorList>
    </citation>
    <scope>NUCLEOTIDE SEQUENCE [LARGE SCALE GENOMIC DNA]</scope>
</reference>
<accession>A0AAV4XRW8</accession>
<organism evidence="1 2">
    <name type="scientific">Caerostris extrusa</name>
    <name type="common">Bark spider</name>
    <name type="synonym">Caerostris bankana</name>
    <dbReference type="NCBI Taxonomy" id="172846"/>
    <lineage>
        <taxon>Eukaryota</taxon>
        <taxon>Metazoa</taxon>
        <taxon>Ecdysozoa</taxon>
        <taxon>Arthropoda</taxon>
        <taxon>Chelicerata</taxon>
        <taxon>Arachnida</taxon>
        <taxon>Araneae</taxon>
        <taxon>Araneomorphae</taxon>
        <taxon>Entelegynae</taxon>
        <taxon>Araneoidea</taxon>
        <taxon>Araneidae</taxon>
        <taxon>Caerostris</taxon>
    </lineage>
</organism>
<evidence type="ECO:0000313" key="1">
    <source>
        <dbReference type="EMBL" id="GIY97796.1"/>
    </source>
</evidence>
<proteinExistence type="predicted"/>
<dbReference type="EMBL" id="BPLR01018215">
    <property type="protein sequence ID" value="GIY97796.1"/>
    <property type="molecule type" value="Genomic_DNA"/>
</dbReference>
<comment type="caution">
    <text evidence="1">The sequence shown here is derived from an EMBL/GenBank/DDBJ whole genome shotgun (WGS) entry which is preliminary data.</text>
</comment>
<evidence type="ECO:0000313" key="2">
    <source>
        <dbReference type="Proteomes" id="UP001054945"/>
    </source>
</evidence>
<protein>
    <submittedName>
        <fullName evidence="1">Uncharacterized protein</fullName>
    </submittedName>
</protein>
<sequence>MCLCLSPKTAATLKCCYHLYLPTNLSSSTDEDLLLQSPPDPFEITYPFRIEQKEKIKPFPKCVPDIAGSRTISSGPALLIWKRISLVCMRFPCANFICPPMCDFHIDPFVFCGLASVYRLGDFFWH</sequence>
<dbReference type="Proteomes" id="UP001054945">
    <property type="component" value="Unassembled WGS sequence"/>
</dbReference>